<organism evidence="1 2">
    <name type="scientific">Panacibacter ginsenosidivorans</name>
    <dbReference type="NCBI Taxonomy" id="1813871"/>
    <lineage>
        <taxon>Bacteria</taxon>
        <taxon>Pseudomonadati</taxon>
        <taxon>Bacteroidota</taxon>
        <taxon>Chitinophagia</taxon>
        <taxon>Chitinophagales</taxon>
        <taxon>Chitinophagaceae</taxon>
        <taxon>Panacibacter</taxon>
    </lineage>
</organism>
<gene>
    <name evidence="1" type="ORF">FRZ67_02930</name>
</gene>
<dbReference type="KEGG" id="pgin:FRZ67_02930"/>
<dbReference type="OrthoDB" id="5184300at2"/>
<proteinExistence type="predicted"/>
<evidence type="ECO:0000313" key="1">
    <source>
        <dbReference type="EMBL" id="QEC66310.1"/>
    </source>
</evidence>
<dbReference type="EMBL" id="CP042435">
    <property type="protein sequence ID" value="QEC66310.1"/>
    <property type="molecule type" value="Genomic_DNA"/>
</dbReference>
<reference evidence="1 2" key="1">
    <citation type="journal article" date="2016" name="Int. J. Syst. Evol. Microbiol.">
        <title>Panacibacter ginsenosidivorans gen. nov., sp. nov., with ginsenoside converting activity isolated from soil of a ginseng field.</title>
        <authorList>
            <person name="Siddiqi M.Z."/>
            <person name="Muhammad Shafi S."/>
            <person name="Choi K.D."/>
            <person name="Im W.T."/>
        </authorList>
    </citation>
    <scope>NUCLEOTIDE SEQUENCE [LARGE SCALE GENOMIC DNA]</scope>
    <source>
        <strain evidence="1 2">Gsoil1550</strain>
    </source>
</reference>
<keyword evidence="2" id="KW-1185">Reference proteome</keyword>
<dbReference type="Proteomes" id="UP000321533">
    <property type="component" value="Chromosome"/>
</dbReference>
<protein>
    <submittedName>
        <fullName evidence="1">Uncharacterized protein</fullName>
    </submittedName>
</protein>
<name>A0A5B8V4K6_9BACT</name>
<sequence>MTTLASWVTYSKTGEKPELPRAIYIVSDSRITWGSQSVRWDAGRKVFNSQKKPHVFGYCGDVVFPSLVLGQIISAIDNEILFESQQTPDEKHESILHTIKTSYKKSHNNTTMDFSIVHAYRSHPWPHTEFLFWHISYKAKTNEWFSNKVDLPKETGIIVSLGSGAPSAENHGRSWQNSDVGGTSRSFFSAFCDSISSGDDRLSGGTPQLVALYTKLPAKSIGIIKDNRYFLHGMEIQPNPMLSNIEWKDELFRDVNPSTNNLKQGARPFVKPKLKKK</sequence>
<dbReference type="AlphaFoldDB" id="A0A5B8V4K6"/>
<evidence type="ECO:0000313" key="2">
    <source>
        <dbReference type="Proteomes" id="UP000321533"/>
    </source>
</evidence>
<accession>A0A5B8V4K6</accession>
<dbReference type="RefSeq" id="WP_147188110.1">
    <property type="nucleotide sequence ID" value="NZ_CP042435.1"/>
</dbReference>